<dbReference type="PROSITE" id="PS51194">
    <property type="entry name" value="HELICASE_CTER"/>
    <property type="match status" value="1"/>
</dbReference>
<dbReference type="GO" id="GO:0003676">
    <property type="term" value="F:nucleic acid binding"/>
    <property type="evidence" value="ECO:0007669"/>
    <property type="project" value="InterPro"/>
</dbReference>
<evidence type="ECO:0000259" key="6">
    <source>
        <dbReference type="PROSITE" id="PS51194"/>
    </source>
</evidence>
<dbReference type="OrthoDB" id="147499at2157"/>
<dbReference type="InParanoid" id="F4BZL5"/>
<dbReference type="SMART" id="SM00487">
    <property type="entry name" value="DEXDc"/>
    <property type="match status" value="1"/>
</dbReference>
<dbReference type="InterPro" id="IPR014001">
    <property type="entry name" value="Helicase_ATP-bd"/>
</dbReference>
<dbReference type="GO" id="GO:0005524">
    <property type="term" value="F:ATP binding"/>
    <property type="evidence" value="ECO:0007669"/>
    <property type="project" value="UniProtKB-KW"/>
</dbReference>
<dbReference type="KEGG" id="mcj:MCON_1105"/>
<dbReference type="InterPro" id="IPR027417">
    <property type="entry name" value="P-loop_NTPase"/>
</dbReference>
<proteinExistence type="predicted"/>
<evidence type="ECO:0000256" key="2">
    <source>
        <dbReference type="ARBA" id="ARBA00022801"/>
    </source>
</evidence>
<dbReference type="GO" id="GO:0140097">
    <property type="term" value="F:catalytic activity, acting on DNA"/>
    <property type="evidence" value="ECO:0007669"/>
    <property type="project" value="UniProtKB-ARBA"/>
</dbReference>
<dbReference type="SUPFAM" id="SSF52540">
    <property type="entry name" value="P-loop containing nucleoside triphosphate hydrolases"/>
    <property type="match status" value="2"/>
</dbReference>
<evidence type="ECO:0000259" key="5">
    <source>
        <dbReference type="PROSITE" id="PS51192"/>
    </source>
</evidence>
<keyword evidence="4" id="KW-0067">ATP-binding</keyword>
<dbReference type="Pfam" id="PF00270">
    <property type="entry name" value="DEAD"/>
    <property type="match status" value="1"/>
</dbReference>
<keyword evidence="2" id="KW-0378">Hydrolase</keyword>
<sequence length="1141" mass="127761">MTESAIELQNILEKAISPGFRDRLLDKGLARGLIWRNGELPTGAPSFGDSLTDDLLDYAYTVLAMALRLRSVNGDEILLQRAFLVAGEAIEAAVRNGDPFRIDRGFNLVSSAISFHLARYAARAYSMLPIGANDGNLAPTEKALVQLLRKSLDEMHEFVAAWLLDKEQWDERIAERLLNDADFDETDAISAVITRSFMRGLALFDHAITTGEEVSAMEAKRLLLFTAEAAKDMHAVSHWWTSTMAFHLIDDLWQMSLHRQIPKILSDDDDIEKWTTLRQAYIQRLRAAKKSAIELWPSQIEAAQRAIDQSDDLVVALPTSAGKTRIAELCILRTLASDLRIIYVTPLRALSAQVEQDLADTFLPLGISVSSLYGSAGIESSDADTLREVKIVVSTPEKLDFALRVDPTIIDNVGLIVLDEGHMLGPSEREVRYEALVQRLLRRSDAGSRRIVCLSALFPPPEEMSDLVSWLRRDEPGTAVYSTWRPTRQRFGVIRWVRDAARLDIKVETEGPFVKRFVETKVPPAGSRRFNSFPHDKDELTLAAAWQFVDQGKDVLIYCTMRRSVEKLGRVILKCIRQGMLKPLRLMNQDIQDVMAAGAEWLGPDHPAVQCLKYGIALHHGHLPRQFLNELEKLLRKGDIRLTIASPTLAQGLNLSASVLLVPSIWRNRDIIPATEFANVIGRAGRAFVDVDGIVLHVIWEDDGKSEARRLYHWHDLVSKAKAPEISSGLLLLANKIFQKISDIVGAPLEEVIEYLTGHGDVWDFTDSQLEQVEMKLEDWEHDIASLDAAILALLDTGIEEECLDNELDNVLEGSLFSRKLAYYEHNMQMLVRRFVKARAHCIWRQTSTSQRRGYHVAGVGLRAGRFLDANIANLVDLLLRAEAAVVAGDSAGATDSIVEFARLVFQTEPFRPSGTMPDYWENALREWIEGKSASKIVGLDSSKGVDLLQEAISYRLPWAMEAVRVHAIAVRQDGAEQIKGHAAMAAEVGNANLSVIKLLRAGLNSREAAITAVTKTEAAFIDYREMLEWLRSDQVESMSKMENWPTKQSRPAWLQFFSTKKGNRLKLTCQTQVVQVEWFIDAPPINTHVIVEPDARLVLTTDYVRLGVLITELSIQSHDIVNAWVADCPNTVVVEYFGPS</sequence>
<evidence type="ECO:0000256" key="3">
    <source>
        <dbReference type="ARBA" id="ARBA00022806"/>
    </source>
</evidence>
<dbReference type="GeneID" id="10460757"/>
<dbReference type="GO" id="GO:0016787">
    <property type="term" value="F:hydrolase activity"/>
    <property type="evidence" value="ECO:0007669"/>
    <property type="project" value="UniProtKB-KW"/>
</dbReference>
<evidence type="ECO:0000313" key="7">
    <source>
        <dbReference type="EMBL" id="AEB67835.1"/>
    </source>
</evidence>
<name>F4BZL5_METSG</name>
<keyword evidence="3 7" id="KW-0347">Helicase</keyword>
<protein>
    <submittedName>
        <fullName evidence="7">Dead/deah box helicase domain protein</fullName>
    </submittedName>
</protein>
<dbReference type="PANTHER" id="PTHR47961:SF6">
    <property type="entry name" value="DNA-DIRECTED DNA POLYMERASE"/>
    <property type="match status" value="1"/>
</dbReference>
<dbReference type="PROSITE" id="PS51192">
    <property type="entry name" value="HELICASE_ATP_BIND_1"/>
    <property type="match status" value="1"/>
</dbReference>
<reference evidence="7 8" key="1">
    <citation type="journal article" date="2011" name="J. Bacteriol.">
        <title>Complete genome sequence of Methanosaeta concilii, a specialist in aceticlastic methanogenesis.</title>
        <authorList>
            <person name="Barber R.D."/>
            <person name="Zhang L."/>
            <person name="Harnack M."/>
            <person name="Olson M.V."/>
            <person name="Kaul R."/>
            <person name="Ingram-Smith C."/>
            <person name="Smith K.S."/>
        </authorList>
    </citation>
    <scope>NUCLEOTIDE SEQUENCE [LARGE SCALE GENOMIC DNA]</scope>
    <source>
        <strain evidence="8">ATCC 5969 / DSM 3671 / JCM 10134 / NBRC 103675 / OCM 69 / GP-6</strain>
    </source>
</reference>
<keyword evidence="1" id="KW-0547">Nucleotide-binding</keyword>
<keyword evidence="8" id="KW-1185">Reference proteome</keyword>
<dbReference type="Gene3D" id="3.40.50.300">
    <property type="entry name" value="P-loop containing nucleotide triphosphate hydrolases"/>
    <property type="match status" value="2"/>
</dbReference>
<dbReference type="GO" id="GO:0004386">
    <property type="term" value="F:helicase activity"/>
    <property type="evidence" value="ECO:0007669"/>
    <property type="project" value="UniProtKB-KW"/>
</dbReference>
<feature type="domain" description="Helicase C-terminal" evidence="6">
    <location>
        <begin position="541"/>
        <end position="734"/>
    </location>
</feature>
<evidence type="ECO:0000256" key="1">
    <source>
        <dbReference type="ARBA" id="ARBA00022741"/>
    </source>
</evidence>
<feature type="domain" description="Helicase ATP-binding" evidence="5">
    <location>
        <begin position="304"/>
        <end position="456"/>
    </location>
</feature>
<dbReference type="AlphaFoldDB" id="F4BZL5"/>
<dbReference type="RefSeq" id="WP_013718884.1">
    <property type="nucleotide sequence ID" value="NC_015416.1"/>
</dbReference>
<dbReference type="CDD" id="cd17921">
    <property type="entry name" value="DEXHc_Ski2"/>
    <property type="match status" value="1"/>
</dbReference>
<dbReference type="Proteomes" id="UP000007807">
    <property type="component" value="Chromosome"/>
</dbReference>
<accession>F4BZL5</accession>
<dbReference type="PANTHER" id="PTHR47961">
    <property type="entry name" value="DNA POLYMERASE THETA, PUTATIVE (AFU_ORTHOLOGUE AFUA_1G05260)-RELATED"/>
    <property type="match status" value="1"/>
</dbReference>
<dbReference type="EMBL" id="CP002565">
    <property type="protein sequence ID" value="AEB67835.1"/>
    <property type="molecule type" value="Genomic_DNA"/>
</dbReference>
<dbReference type="InterPro" id="IPR011545">
    <property type="entry name" value="DEAD/DEAH_box_helicase_dom"/>
</dbReference>
<evidence type="ECO:0000313" key="8">
    <source>
        <dbReference type="Proteomes" id="UP000007807"/>
    </source>
</evidence>
<dbReference type="HOGENOM" id="CLU_008215_1_0_2"/>
<evidence type="ECO:0000256" key="4">
    <source>
        <dbReference type="ARBA" id="ARBA00022840"/>
    </source>
</evidence>
<gene>
    <name evidence="7" type="ordered locus">MCON_1105</name>
</gene>
<dbReference type="InterPro" id="IPR050474">
    <property type="entry name" value="Hel308_SKI2-like"/>
</dbReference>
<dbReference type="STRING" id="990316.MCON_1105"/>
<organism evidence="7 8">
    <name type="scientific">Methanothrix soehngenii (strain ATCC 5969 / DSM 3671 / JCM 10134 / NBRC 103675 / OCM 69 / GP-6)</name>
    <name type="common">Methanosaeta concilii</name>
    <dbReference type="NCBI Taxonomy" id="990316"/>
    <lineage>
        <taxon>Archaea</taxon>
        <taxon>Methanobacteriati</taxon>
        <taxon>Methanobacteriota</taxon>
        <taxon>Stenosarchaea group</taxon>
        <taxon>Methanomicrobia</taxon>
        <taxon>Methanotrichales</taxon>
        <taxon>Methanotrichaceae</taxon>
        <taxon>Methanothrix</taxon>
    </lineage>
</organism>
<dbReference type="InterPro" id="IPR001650">
    <property type="entry name" value="Helicase_C-like"/>
</dbReference>